<keyword evidence="6 8" id="KW-0539">Nucleus</keyword>
<feature type="compositionally biased region" description="Acidic residues" evidence="9">
    <location>
        <begin position="62"/>
        <end position="71"/>
    </location>
</feature>
<evidence type="ECO:0000256" key="8">
    <source>
        <dbReference type="RuleBase" id="RU364140"/>
    </source>
</evidence>
<evidence type="ECO:0000313" key="11">
    <source>
        <dbReference type="Proteomes" id="UP000799767"/>
    </source>
</evidence>
<name>A0A6A6Q695_9PEZI</name>
<dbReference type="OrthoDB" id="5319830at2759"/>
<organism evidence="10 11">
    <name type="scientific">Neohortaea acidophila</name>
    <dbReference type="NCBI Taxonomy" id="245834"/>
    <lineage>
        <taxon>Eukaryota</taxon>
        <taxon>Fungi</taxon>
        <taxon>Dikarya</taxon>
        <taxon>Ascomycota</taxon>
        <taxon>Pezizomycotina</taxon>
        <taxon>Dothideomycetes</taxon>
        <taxon>Dothideomycetidae</taxon>
        <taxon>Mycosphaerellales</taxon>
        <taxon>Teratosphaeriaceae</taxon>
        <taxon>Neohortaea</taxon>
    </lineage>
</organism>
<proteinExistence type="inferred from homology"/>
<dbReference type="Gene3D" id="6.10.250.2620">
    <property type="match status" value="1"/>
</dbReference>
<protein>
    <recommendedName>
        <fullName evidence="3 8">Mediator of RNA polymerase II transcription subunit 17</fullName>
    </recommendedName>
    <alternativeName>
        <fullName evidence="7 8">Mediator complex subunit 17</fullName>
    </alternativeName>
</protein>
<dbReference type="GO" id="GO:0003712">
    <property type="term" value="F:transcription coregulator activity"/>
    <property type="evidence" value="ECO:0007669"/>
    <property type="project" value="InterPro"/>
</dbReference>
<evidence type="ECO:0000256" key="4">
    <source>
        <dbReference type="ARBA" id="ARBA00023015"/>
    </source>
</evidence>
<keyword evidence="8" id="KW-0010">Activator</keyword>
<comment type="subunit">
    <text evidence="8">Component of the Mediator complex.</text>
</comment>
<evidence type="ECO:0000256" key="3">
    <source>
        <dbReference type="ARBA" id="ARBA00019610"/>
    </source>
</evidence>
<dbReference type="Proteomes" id="UP000799767">
    <property type="component" value="Unassembled WGS sequence"/>
</dbReference>
<evidence type="ECO:0000256" key="2">
    <source>
        <dbReference type="ARBA" id="ARBA00005635"/>
    </source>
</evidence>
<feature type="region of interest" description="Disordered" evidence="9">
    <location>
        <begin position="50"/>
        <end position="83"/>
    </location>
</feature>
<dbReference type="GO" id="GO:0070847">
    <property type="term" value="C:core mediator complex"/>
    <property type="evidence" value="ECO:0007669"/>
    <property type="project" value="TreeGrafter"/>
</dbReference>
<comment type="similarity">
    <text evidence="2 8">Belongs to the Mediator complex subunit 17 family.</text>
</comment>
<keyword evidence="4 8" id="KW-0805">Transcription regulation</keyword>
<keyword evidence="11" id="KW-1185">Reference proteome</keyword>
<comment type="function">
    <text evidence="8">Component of the Mediator complex, a coactivator involved in the regulated transcription of nearly all RNA polymerase II-dependent genes. Mediator functions as a bridge to convey information from gene-specific regulatory proteins to the basal RNA polymerase II transcription machinery. Mediator is recruited to promoters by direct interactions with regulatory proteins and serves as a scaffold for the assembly of a functional preinitiation complex with RNA polymerase II and the general transcription factors.</text>
</comment>
<dbReference type="AlphaFoldDB" id="A0A6A6Q695"/>
<evidence type="ECO:0000256" key="1">
    <source>
        <dbReference type="ARBA" id="ARBA00004123"/>
    </source>
</evidence>
<reference evidence="10" key="1">
    <citation type="journal article" date="2020" name="Stud. Mycol.">
        <title>101 Dothideomycetes genomes: a test case for predicting lifestyles and emergence of pathogens.</title>
        <authorList>
            <person name="Haridas S."/>
            <person name="Albert R."/>
            <person name="Binder M."/>
            <person name="Bloem J."/>
            <person name="Labutti K."/>
            <person name="Salamov A."/>
            <person name="Andreopoulos B."/>
            <person name="Baker S."/>
            <person name="Barry K."/>
            <person name="Bills G."/>
            <person name="Bluhm B."/>
            <person name="Cannon C."/>
            <person name="Castanera R."/>
            <person name="Culley D."/>
            <person name="Daum C."/>
            <person name="Ezra D."/>
            <person name="Gonzalez J."/>
            <person name="Henrissat B."/>
            <person name="Kuo A."/>
            <person name="Liang C."/>
            <person name="Lipzen A."/>
            <person name="Lutzoni F."/>
            <person name="Magnuson J."/>
            <person name="Mondo S."/>
            <person name="Nolan M."/>
            <person name="Ohm R."/>
            <person name="Pangilinan J."/>
            <person name="Park H.-J."/>
            <person name="Ramirez L."/>
            <person name="Alfaro M."/>
            <person name="Sun H."/>
            <person name="Tritt A."/>
            <person name="Yoshinaga Y."/>
            <person name="Zwiers L.-H."/>
            <person name="Turgeon B."/>
            <person name="Goodwin S."/>
            <person name="Spatafora J."/>
            <person name="Crous P."/>
            <person name="Grigoriev I."/>
        </authorList>
    </citation>
    <scope>NUCLEOTIDE SEQUENCE</scope>
    <source>
        <strain evidence="10">CBS 113389</strain>
    </source>
</reference>
<dbReference type="InterPro" id="IPR019313">
    <property type="entry name" value="Mediator_Med17"/>
</dbReference>
<evidence type="ECO:0000256" key="6">
    <source>
        <dbReference type="ARBA" id="ARBA00023242"/>
    </source>
</evidence>
<evidence type="ECO:0000313" key="10">
    <source>
        <dbReference type="EMBL" id="KAF2487958.1"/>
    </source>
</evidence>
<comment type="subcellular location">
    <subcellularLocation>
        <location evidence="1 8">Nucleus</location>
    </subcellularLocation>
</comment>
<dbReference type="Pfam" id="PF10156">
    <property type="entry name" value="Med17"/>
    <property type="match status" value="1"/>
</dbReference>
<evidence type="ECO:0000256" key="7">
    <source>
        <dbReference type="ARBA" id="ARBA00032014"/>
    </source>
</evidence>
<evidence type="ECO:0000256" key="5">
    <source>
        <dbReference type="ARBA" id="ARBA00023163"/>
    </source>
</evidence>
<keyword evidence="5 8" id="KW-0804">Transcription</keyword>
<accession>A0A6A6Q695</accession>
<dbReference type="EMBL" id="MU001631">
    <property type="protein sequence ID" value="KAF2487958.1"/>
    <property type="molecule type" value="Genomic_DNA"/>
</dbReference>
<evidence type="ECO:0000256" key="9">
    <source>
        <dbReference type="SAM" id="MobiDB-lite"/>
    </source>
</evidence>
<dbReference type="GO" id="GO:0006357">
    <property type="term" value="P:regulation of transcription by RNA polymerase II"/>
    <property type="evidence" value="ECO:0007669"/>
    <property type="project" value="InterPro"/>
</dbReference>
<dbReference type="GO" id="GO:0016592">
    <property type="term" value="C:mediator complex"/>
    <property type="evidence" value="ECO:0007669"/>
    <property type="project" value="InterPro"/>
</dbReference>
<dbReference type="PANTHER" id="PTHR13114:SF7">
    <property type="entry name" value="MEDIATOR OF RNA POLYMERASE II TRANSCRIPTION SUBUNIT 17"/>
    <property type="match status" value="1"/>
</dbReference>
<dbReference type="PANTHER" id="PTHR13114">
    <property type="entry name" value="MEDIATOR OF RNA POLYMERASE II TRANSCRIPTION SUBUNIT 17"/>
    <property type="match status" value="1"/>
</dbReference>
<sequence>MAATELASFSFQPWANKRAEEGRLQDILARVSGERGHFRDITEASLQEELAADGALELSESGTEDEEEERDDASQLPEKARPATREELFKAKYEMLGNVRAAEQEILMSLDFVSLLLSRDAPRQAQNTVSPFLRDAVPLGTLGADVWKRMSTNSAREADYEKLAANVRIESLQESADNLLAAATRLESNVRKETQYWEQVLSISEEGWNICRIPGQQHRLGVSFGFSESAPEFSRRGLAALNSSSDGGVVVERGIGSASKALQATLHQDGQIIGTSKIPRLLDVEETTLEARIRYARDSLFDEELYHEMIRESRTITSLGAGMQGSTIEVKLGNGMRMSFDLISLDDSAEANGDGSSGGDTAAQTVALAARLLLSQAHREQIRARSAVPAPISDKSKEERVVMPILRPIMSPLLHRESLERLNAYIGGVDEMLVAAHVEHTAELAHISLAGNGTVESAGALMTMLQKPWTSEAKLQISDSKGIEACLVIRLETTLTEGFGSKLFLHVPWREEPYRLDSLEDLASAADAKLATLLARSLVNDMDGEWKCKDNEALVTQDVGPMRKGQAIWVTVDSRRRTLSLNSLSKEMSWRGEGEKSEKGLWEAVGEVL</sequence>
<gene>
    <name evidence="8" type="primary">MED17</name>
    <name evidence="10" type="ORF">BDY17DRAFT_290007</name>
</gene>